<protein>
    <recommendedName>
        <fullName evidence="4">ABC-transporter type IV</fullName>
    </recommendedName>
</protein>
<dbReference type="Proteomes" id="UP000886723">
    <property type="component" value="Unassembled WGS sequence"/>
</dbReference>
<accession>A0A9D1NXL4</accession>
<feature type="transmembrane region" description="Helical" evidence="1">
    <location>
        <begin position="6"/>
        <end position="27"/>
    </location>
</feature>
<comment type="caution">
    <text evidence="2">The sequence shown here is derived from an EMBL/GenBank/DDBJ whole genome shotgun (WGS) entry which is preliminary data.</text>
</comment>
<keyword evidence="1" id="KW-0472">Membrane</keyword>
<reference evidence="2" key="2">
    <citation type="journal article" date="2021" name="PeerJ">
        <title>Extensive microbial diversity within the chicken gut microbiome revealed by metagenomics and culture.</title>
        <authorList>
            <person name="Gilroy R."/>
            <person name="Ravi A."/>
            <person name="Getino M."/>
            <person name="Pursley I."/>
            <person name="Horton D.L."/>
            <person name="Alikhan N.F."/>
            <person name="Baker D."/>
            <person name="Gharbi K."/>
            <person name="Hall N."/>
            <person name="Watson M."/>
            <person name="Adriaenssens E.M."/>
            <person name="Foster-Nyarko E."/>
            <person name="Jarju S."/>
            <person name="Secka A."/>
            <person name="Antonio M."/>
            <person name="Oren A."/>
            <person name="Chaudhuri R.R."/>
            <person name="La Ragione R."/>
            <person name="Hildebrand F."/>
            <person name="Pallen M.J."/>
        </authorList>
    </citation>
    <scope>NUCLEOTIDE SEQUENCE</scope>
    <source>
        <strain evidence="2">ChiBcec2-4451</strain>
    </source>
</reference>
<dbReference type="InterPro" id="IPR010540">
    <property type="entry name" value="CmpB_TMEM229"/>
</dbReference>
<sequence length="304" mass="35237">MRAEILGVDLYHILGWFIVYSFLGWVWESCYVSAKSHRFVNRGFVSGPFVTIYGVGAVLIYVTLRPLEDKPLLLYCGGLVVATVLEYVTGALMEAIFHTSWWDYSGKRFNFRGRICLGSSLAWGAFTLLLFYVIHPPVAWLVDLVPRRAGYVAETVWIAGYVVDFGFSAAAAFHLKDRLARLDEAWDELQEDIQDSIQNLRLYEAAVQLREKAELHRKELLAGQTEFLGEWKERLRDLADRQEVAEDFKERFLERYDALTSRYTEFKDQLGRNARRHLKAYPNLSSHADRIRRLAEKRGKKEKK</sequence>
<evidence type="ECO:0000256" key="1">
    <source>
        <dbReference type="SAM" id="Phobius"/>
    </source>
</evidence>
<feature type="transmembrane region" description="Helical" evidence="1">
    <location>
        <begin position="72"/>
        <end position="93"/>
    </location>
</feature>
<reference evidence="2" key="1">
    <citation type="submission" date="2020-10" db="EMBL/GenBank/DDBJ databases">
        <authorList>
            <person name="Gilroy R."/>
        </authorList>
    </citation>
    <scope>NUCLEOTIDE SEQUENCE</scope>
    <source>
        <strain evidence="2">ChiBcec2-4451</strain>
    </source>
</reference>
<keyword evidence="1" id="KW-1133">Transmembrane helix</keyword>
<dbReference type="EMBL" id="DVON01000258">
    <property type="protein sequence ID" value="HIV13869.1"/>
    <property type="molecule type" value="Genomic_DNA"/>
</dbReference>
<evidence type="ECO:0000313" key="2">
    <source>
        <dbReference type="EMBL" id="HIV13869.1"/>
    </source>
</evidence>
<feature type="transmembrane region" description="Helical" evidence="1">
    <location>
        <begin position="155"/>
        <end position="175"/>
    </location>
</feature>
<keyword evidence="1" id="KW-0812">Transmembrane</keyword>
<name>A0A9D1NXL4_9FIRM</name>
<dbReference type="AlphaFoldDB" id="A0A9D1NXL4"/>
<evidence type="ECO:0000313" key="3">
    <source>
        <dbReference type="Proteomes" id="UP000886723"/>
    </source>
</evidence>
<gene>
    <name evidence="2" type="ORF">IAA63_12120</name>
</gene>
<feature type="transmembrane region" description="Helical" evidence="1">
    <location>
        <begin position="39"/>
        <end position="60"/>
    </location>
</feature>
<dbReference type="Pfam" id="PF06541">
    <property type="entry name" value="ABC_trans_CmpB"/>
    <property type="match status" value="1"/>
</dbReference>
<feature type="transmembrane region" description="Helical" evidence="1">
    <location>
        <begin position="114"/>
        <end position="135"/>
    </location>
</feature>
<evidence type="ECO:0008006" key="4">
    <source>
        <dbReference type="Google" id="ProtNLM"/>
    </source>
</evidence>
<proteinExistence type="predicted"/>
<organism evidence="2 3">
    <name type="scientific">Candidatus Pullilachnospira stercoravium</name>
    <dbReference type="NCBI Taxonomy" id="2840913"/>
    <lineage>
        <taxon>Bacteria</taxon>
        <taxon>Bacillati</taxon>
        <taxon>Bacillota</taxon>
        <taxon>Clostridia</taxon>
        <taxon>Lachnospirales</taxon>
        <taxon>Lachnospiraceae</taxon>
        <taxon>Lachnospiraceae incertae sedis</taxon>
        <taxon>Candidatus Pullilachnospira</taxon>
    </lineage>
</organism>